<keyword evidence="2" id="KW-1185">Reference proteome</keyword>
<dbReference type="OMA" id="YPMRILR"/>
<dbReference type="OrthoDB" id="514167at2759"/>
<name>L8H731_ACACF</name>
<dbReference type="VEuPathDB" id="AmoebaDB:ACA1_182410"/>
<dbReference type="Proteomes" id="UP000011083">
    <property type="component" value="Unassembled WGS sequence"/>
</dbReference>
<dbReference type="PANTHER" id="PTHR15924">
    <property type="entry name" value="CLE"/>
    <property type="match status" value="1"/>
</dbReference>
<dbReference type="KEGG" id="acan:ACA1_182410"/>
<dbReference type="GeneID" id="14922229"/>
<dbReference type="EMBL" id="KB007904">
    <property type="protein sequence ID" value="ELR21339.1"/>
    <property type="molecule type" value="Genomic_DNA"/>
</dbReference>
<dbReference type="Pfam" id="PF10036">
    <property type="entry name" value="RLL"/>
    <property type="match status" value="1"/>
</dbReference>
<dbReference type="GO" id="GO:0003677">
    <property type="term" value="F:DNA binding"/>
    <property type="evidence" value="ECO:0007669"/>
    <property type="project" value="UniProtKB-KW"/>
</dbReference>
<dbReference type="STRING" id="1257118.L8H731"/>
<organism evidence="1 2">
    <name type="scientific">Acanthamoeba castellanii (strain ATCC 30010 / Neff)</name>
    <dbReference type="NCBI Taxonomy" id="1257118"/>
    <lineage>
        <taxon>Eukaryota</taxon>
        <taxon>Amoebozoa</taxon>
        <taxon>Discosea</taxon>
        <taxon>Longamoebia</taxon>
        <taxon>Centramoebida</taxon>
        <taxon>Acanthamoebidae</taxon>
        <taxon>Acanthamoeba</taxon>
    </lineage>
</organism>
<sequence length="216" mass="24362">MKVRHLKVEDRKPLRLFDAQWPSRFAHYLGELGWTGSVDADGNEAAIDWLVRYALSLAYDDHAGLYNEAAQEYKRSRELTHAIQQLNKNTDYTSEEFREAVLSLANVLGLPPHEDTLAVLKAIAHLVQRRFSAPALEEAHRQVGEDARTHEKGVLEKFPLGFSTGDSELDKAATVLRLLYVADLRELQSKINHLLVSVQNYTADPKSDVRLGKVGF</sequence>
<evidence type="ECO:0000313" key="2">
    <source>
        <dbReference type="Proteomes" id="UP000011083"/>
    </source>
</evidence>
<dbReference type="InterPro" id="IPR019265">
    <property type="entry name" value="RTRAF"/>
</dbReference>
<keyword evidence="1" id="KW-0371">Homeobox</keyword>
<dbReference type="AlphaFoldDB" id="L8H731"/>
<accession>L8H731</accession>
<gene>
    <name evidence="1" type="ORF">ACA1_182410</name>
</gene>
<proteinExistence type="predicted"/>
<reference evidence="1 2" key="1">
    <citation type="journal article" date="2013" name="Genome Biol.">
        <title>Genome of Acanthamoeba castellanii highlights extensive lateral gene transfer and early evolution of tyrosine kinase signaling.</title>
        <authorList>
            <person name="Clarke M."/>
            <person name="Lohan A.J."/>
            <person name="Liu B."/>
            <person name="Lagkouvardos I."/>
            <person name="Roy S."/>
            <person name="Zafar N."/>
            <person name="Bertelli C."/>
            <person name="Schilde C."/>
            <person name="Kianianmomeni A."/>
            <person name="Burglin T.R."/>
            <person name="Frech C."/>
            <person name="Turcotte B."/>
            <person name="Kopec K.O."/>
            <person name="Synnott J.M."/>
            <person name="Choo C."/>
            <person name="Paponov I."/>
            <person name="Finkler A."/>
            <person name="Soon Heng Tan C."/>
            <person name="Hutchins A.P."/>
            <person name="Weinmeier T."/>
            <person name="Rattei T."/>
            <person name="Chu J.S."/>
            <person name="Gimenez G."/>
            <person name="Irimia M."/>
            <person name="Rigden D.J."/>
            <person name="Fitzpatrick D.A."/>
            <person name="Lorenzo-Morales J."/>
            <person name="Bateman A."/>
            <person name="Chiu C.H."/>
            <person name="Tang P."/>
            <person name="Hegemann P."/>
            <person name="Fromm H."/>
            <person name="Raoult D."/>
            <person name="Greub G."/>
            <person name="Miranda-Saavedra D."/>
            <person name="Chen N."/>
            <person name="Nash P."/>
            <person name="Ginger M.L."/>
            <person name="Horn M."/>
            <person name="Schaap P."/>
            <person name="Caler L."/>
            <person name="Loftus B."/>
        </authorList>
    </citation>
    <scope>NUCLEOTIDE SEQUENCE [LARGE SCALE GENOMIC DNA]</scope>
    <source>
        <strain evidence="1 2">Neff</strain>
    </source>
</reference>
<dbReference type="RefSeq" id="XP_004345883.1">
    <property type="nucleotide sequence ID" value="XM_004345833.1"/>
</dbReference>
<protein>
    <submittedName>
        <fullName evidence="1">Homeobox prox 1, putative</fullName>
    </submittedName>
</protein>
<evidence type="ECO:0000313" key="1">
    <source>
        <dbReference type="EMBL" id="ELR21339.1"/>
    </source>
</evidence>
<keyword evidence="1" id="KW-0238">DNA-binding</keyword>